<organism evidence="1 2">
    <name type="scientific">Malaciobacter pacificus</name>
    <dbReference type="NCBI Taxonomy" id="1080223"/>
    <lineage>
        <taxon>Bacteria</taxon>
        <taxon>Pseudomonadati</taxon>
        <taxon>Campylobacterota</taxon>
        <taxon>Epsilonproteobacteria</taxon>
        <taxon>Campylobacterales</taxon>
        <taxon>Arcobacteraceae</taxon>
        <taxon>Malaciobacter</taxon>
    </lineage>
</organism>
<dbReference type="RefSeq" id="WP_130233820.1">
    <property type="nucleotide sequence ID" value="NZ_BMEF01000020.1"/>
</dbReference>
<dbReference type="KEGG" id="apai:APAC_1825"/>
<name>A0A5C2HCR1_9BACT</name>
<evidence type="ECO:0000313" key="1">
    <source>
        <dbReference type="EMBL" id="QEP34906.1"/>
    </source>
</evidence>
<evidence type="ECO:0000313" key="2">
    <source>
        <dbReference type="Proteomes" id="UP000322726"/>
    </source>
</evidence>
<sequence length="236" mass="28424">MIKTSLLSIILNNSERTIQRWKKEERPIIKLLDKYFSDSDLKEFLDSGSISRFDQISIYKNLSNYCTKHLSNDLIFLFDNNHKYSDIHPLFVFFNFIINNSKPNFNDIEFVSDNSIFYDTFQNEYFTFVINSKIDPIDIKKLLDIDLDLIYILCRHKNSLNQFFDNVPQIKVFLIFYSMFQEIEIENKDFFIKYFNLAAIDYIKFNHMMVNIDDIEKDYKKITILKNINDIFLKHL</sequence>
<dbReference type="EMBL" id="CP035928">
    <property type="protein sequence ID" value="QEP34906.1"/>
    <property type="molecule type" value="Genomic_DNA"/>
</dbReference>
<dbReference type="AlphaFoldDB" id="A0A5C2HCR1"/>
<reference evidence="2" key="1">
    <citation type="submission" date="2019-09" db="EMBL/GenBank/DDBJ databases">
        <title>Complete genome sequencing of four Arcobacter species reveals a diverse suite of mobile elements.</title>
        <authorList>
            <person name="On S.L.W."/>
            <person name="Miller W.G."/>
            <person name="Biggs P."/>
            <person name="Cornelius A."/>
            <person name="Vandamme P."/>
        </authorList>
    </citation>
    <scope>NUCLEOTIDE SEQUENCE [LARGE SCALE GENOMIC DNA]</scope>
    <source>
        <strain evidence="2">LMG 26638</strain>
    </source>
</reference>
<accession>A0A5C2HCR1</accession>
<protein>
    <submittedName>
        <fullName evidence="1">Uncharacterized protein</fullName>
    </submittedName>
</protein>
<reference evidence="1 2" key="2">
    <citation type="submission" date="2019-09" db="EMBL/GenBank/DDBJ databases">
        <title>Complete genome sequencing of four Arcobacter species reveals a diverse suite of mobile elements.</title>
        <authorList>
            <person name="Miller W.G."/>
            <person name="Yee E."/>
            <person name="Bono J.L."/>
        </authorList>
    </citation>
    <scope>NUCLEOTIDE SEQUENCE [LARGE SCALE GENOMIC DNA]</scope>
    <source>
        <strain evidence="1 2">LMG 26638</strain>
    </source>
</reference>
<dbReference type="Proteomes" id="UP000322726">
    <property type="component" value="Chromosome"/>
</dbReference>
<gene>
    <name evidence="1" type="ORF">APAC_1825</name>
</gene>
<dbReference type="OrthoDB" id="5349376at2"/>
<reference evidence="1 2" key="3">
    <citation type="submission" date="2019-09" db="EMBL/GenBank/DDBJ databases">
        <title>Taxonomic note: a critical rebuttal of the proposed division of the genus Arcobacter into six genera, emended descriptions of Arcobacter anaerophilus and the genus Arcobacter, and an assessment of genus-level boundaries for Epsilonproteobacteria using in silico genomic comparator tools.</title>
        <authorList>
            <person name="On S.L.W."/>
            <person name="Miller W.G."/>
            <person name="Biggs P."/>
            <person name="Cornelius A."/>
            <person name="Vandamme P."/>
        </authorList>
    </citation>
    <scope>NUCLEOTIDE SEQUENCE [LARGE SCALE GENOMIC DNA]</scope>
    <source>
        <strain evidence="1 2">LMG 26638</strain>
    </source>
</reference>
<proteinExistence type="predicted"/>
<keyword evidence="2" id="KW-1185">Reference proteome</keyword>